<dbReference type="OrthoDB" id="9784984at2"/>
<keyword evidence="4" id="KW-0731">Sigma factor</keyword>
<name>A0A3S9VVT3_9BACT</name>
<evidence type="ECO:0000259" key="7">
    <source>
        <dbReference type="PROSITE" id="PS50043"/>
    </source>
</evidence>
<evidence type="ECO:0000256" key="3">
    <source>
        <dbReference type="ARBA" id="ARBA00023015"/>
    </source>
</evidence>
<evidence type="ECO:0000256" key="5">
    <source>
        <dbReference type="ARBA" id="ARBA00023163"/>
    </source>
</evidence>
<feature type="domain" description="HTH luxR-type" evidence="7">
    <location>
        <begin position="130"/>
        <end position="194"/>
    </location>
</feature>
<dbReference type="InterPro" id="IPR016032">
    <property type="entry name" value="Sig_transdc_resp-reg_C-effctor"/>
</dbReference>
<keyword evidence="9" id="KW-1185">Reference proteome</keyword>
<dbReference type="InterPro" id="IPR014284">
    <property type="entry name" value="RNA_pol_sigma-70_dom"/>
</dbReference>
<proteinExistence type="inferred from homology"/>
<protein>
    <recommendedName>
        <fullName evidence="2">RNA polymerase sigma factor SigS</fullName>
    </recommendedName>
</protein>
<dbReference type="Gene3D" id="1.10.1740.10">
    <property type="match status" value="1"/>
</dbReference>
<evidence type="ECO:0000256" key="6">
    <source>
        <dbReference type="ARBA" id="ARBA00024701"/>
    </source>
</evidence>
<dbReference type="InterPro" id="IPR036388">
    <property type="entry name" value="WH-like_DNA-bd_sf"/>
</dbReference>
<dbReference type="PANTHER" id="PTHR43133:SF46">
    <property type="entry name" value="RNA POLYMERASE SIGMA-70 FACTOR ECF SUBFAMILY"/>
    <property type="match status" value="1"/>
</dbReference>
<dbReference type="InterPro" id="IPR014327">
    <property type="entry name" value="RNA_pol_sigma70_bacteroid"/>
</dbReference>
<evidence type="ECO:0000256" key="4">
    <source>
        <dbReference type="ARBA" id="ARBA00023082"/>
    </source>
</evidence>
<dbReference type="GO" id="GO:0003677">
    <property type="term" value="F:DNA binding"/>
    <property type="evidence" value="ECO:0007669"/>
    <property type="project" value="InterPro"/>
</dbReference>
<dbReference type="PROSITE" id="PS50043">
    <property type="entry name" value="HTH_LUXR_2"/>
    <property type="match status" value="1"/>
</dbReference>
<evidence type="ECO:0000256" key="2">
    <source>
        <dbReference type="ARBA" id="ARBA00021245"/>
    </source>
</evidence>
<dbReference type="PANTHER" id="PTHR43133">
    <property type="entry name" value="RNA POLYMERASE ECF-TYPE SIGMA FACTO"/>
    <property type="match status" value="1"/>
</dbReference>
<comment type="function">
    <text evidence="6">Sigma factors are initiation factors that promote the attachment of RNA polymerase to specific initiation sites and are then released. Sigma-S contributes to the protection against external stress, thus playing a role in cellular fitness and survival.</text>
</comment>
<comment type="similarity">
    <text evidence="1">Belongs to the sigma-70 factor family.</text>
</comment>
<dbReference type="PRINTS" id="PR00038">
    <property type="entry name" value="HTHLUXR"/>
</dbReference>
<dbReference type="Pfam" id="PF08281">
    <property type="entry name" value="Sigma70_r4_2"/>
    <property type="match status" value="1"/>
</dbReference>
<dbReference type="Gene3D" id="1.10.10.10">
    <property type="entry name" value="Winged helix-like DNA-binding domain superfamily/Winged helix DNA-binding domain"/>
    <property type="match status" value="1"/>
</dbReference>
<dbReference type="NCBIfam" id="TIGR02937">
    <property type="entry name" value="sigma70-ECF"/>
    <property type="match status" value="1"/>
</dbReference>
<dbReference type="EMBL" id="CP032819">
    <property type="protein sequence ID" value="AZS30648.1"/>
    <property type="molecule type" value="Genomic_DNA"/>
</dbReference>
<dbReference type="Proteomes" id="UP000270673">
    <property type="component" value="Chromosome"/>
</dbReference>
<reference evidence="8 9" key="1">
    <citation type="submission" date="2018-10" db="EMBL/GenBank/DDBJ databases">
        <title>Butyricimonas faecalis sp. nov., isolated from human faeces and emended description of the genus Butyricimonas.</title>
        <authorList>
            <person name="Le Roy T."/>
            <person name="Van der Smissen P."/>
            <person name="Paquot A."/>
            <person name="Delzenne N."/>
            <person name="Muccioli G."/>
            <person name="Collet J.-F."/>
            <person name="Cani P.D."/>
        </authorList>
    </citation>
    <scope>NUCLEOTIDE SEQUENCE [LARGE SCALE GENOMIC DNA]</scope>
    <source>
        <strain evidence="8 9">H184</strain>
    </source>
</reference>
<keyword evidence="3" id="KW-0805">Transcription regulation</keyword>
<dbReference type="InterPro" id="IPR039425">
    <property type="entry name" value="RNA_pol_sigma-70-like"/>
</dbReference>
<organism evidence="8 9">
    <name type="scientific">Butyricimonas faecalis</name>
    <dbReference type="NCBI Taxonomy" id="2093856"/>
    <lineage>
        <taxon>Bacteria</taxon>
        <taxon>Pseudomonadati</taxon>
        <taxon>Bacteroidota</taxon>
        <taxon>Bacteroidia</taxon>
        <taxon>Bacteroidales</taxon>
        <taxon>Odoribacteraceae</taxon>
        <taxon>Butyricimonas</taxon>
    </lineage>
</organism>
<dbReference type="AlphaFoldDB" id="A0A3S9VVT3"/>
<dbReference type="SUPFAM" id="SSF88946">
    <property type="entry name" value="Sigma2 domain of RNA polymerase sigma factors"/>
    <property type="match status" value="1"/>
</dbReference>
<evidence type="ECO:0000256" key="1">
    <source>
        <dbReference type="ARBA" id="ARBA00007788"/>
    </source>
</evidence>
<dbReference type="SMART" id="SM00421">
    <property type="entry name" value="HTH_LUXR"/>
    <property type="match status" value="1"/>
</dbReference>
<dbReference type="InterPro" id="IPR013325">
    <property type="entry name" value="RNA_pol_sigma_r2"/>
</dbReference>
<dbReference type="GO" id="GO:0016987">
    <property type="term" value="F:sigma factor activity"/>
    <property type="evidence" value="ECO:0007669"/>
    <property type="project" value="UniProtKB-KW"/>
</dbReference>
<dbReference type="InterPro" id="IPR007627">
    <property type="entry name" value="RNA_pol_sigma70_r2"/>
</dbReference>
<dbReference type="CDD" id="cd06170">
    <property type="entry name" value="LuxR_C_like"/>
    <property type="match status" value="1"/>
</dbReference>
<gene>
    <name evidence="8" type="ORF">D8S85_14575</name>
</gene>
<dbReference type="InterPro" id="IPR000792">
    <property type="entry name" value="Tscrpt_reg_LuxR_C"/>
</dbReference>
<dbReference type="Pfam" id="PF04542">
    <property type="entry name" value="Sigma70_r2"/>
    <property type="match status" value="1"/>
</dbReference>
<sequence>MQKSKKDRLMTEEQCEYIRFLNGEVLIFKHFFKEHFSKFFAFTSRFINDPYVREDIVQETFIVVWSRHLKMFDSEASLQAFIYRTLRNKCLDYIRHEKIKERYSSEFSKELETSDYLMQAIIDEESRFLIHKAIQSLTPQVQTVIKLHLEGKKNKEIAEEMGISETTVKFHKSVAYRELNKSLGHLFLIIAMLL</sequence>
<dbReference type="InterPro" id="IPR013249">
    <property type="entry name" value="RNA_pol_sigma70_r4_t2"/>
</dbReference>
<dbReference type="GO" id="GO:0006352">
    <property type="term" value="P:DNA-templated transcription initiation"/>
    <property type="evidence" value="ECO:0007669"/>
    <property type="project" value="InterPro"/>
</dbReference>
<evidence type="ECO:0000313" key="8">
    <source>
        <dbReference type="EMBL" id="AZS30648.1"/>
    </source>
</evidence>
<keyword evidence="5" id="KW-0804">Transcription</keyword>
<dbReference type="NCBIfam" id="TIGR02985">
    <property type="entry name" value="Sig70_bacteroi1"/>
    <property type="match status" value="1"/>
</dbReference>
<dbReference type="SUPFAM" id="SSF46894">
    <property type="entry name" value="C-terminal effector domain of the bipartite response regulators"/>
    <property type="match status" value="1"/>
</dbReference>
<accession>A0A3S9VVT3</accession>
<dbReference type="KEGG" id="buy:D8S85_14575"/>
<evidence type="ECO:0000313" key="9">
    <source>
        <dbReference type="Proteomes" id="UP000270673"/>
    </source>
</evidence>